<dbReference type="AlphaFoldDB" id="A0A9P7Y8G4"/>
<organism evidence="4 5">
    <name type="scientific">Amylocarpus encephaloides</name>
    <dbReference type="NCBI Taxonomy" id="45428"/>
    <lineage>
        <taxon>Eukaryota</taxon>
        <taxon>Fungi</taxon>
        <taxon>Dikarya</taxon>
        <taxon>Ascomycota</taxon>
        <taxon>Pezizomycotina</taxon>
        <taxon>Leotiomycetes</taxon>
        <taxon>Helotiales</taxon>
        <taxon>Helotiales incertae sedis</taxon>
        <taxon>Amylocarpus</taxon>
    </lineage>
</organism>
<accession>A0A9P7Y8G4</accession>
<name>A0A9P7Y8G4_9HELO</name>
<feature type="compositionally biased region" description="Basic and acidic residues" evidence="2">
    <location>
        <begin position="312"/>
        <end position="327"/>
    </location>
</feature>
<dbReference type="Proteomes" id="UP000824998">
    <property type="component" value="Unassembled WGS sequence"/>
</dbReference>
<feature type="coiled-coil region" evidence="1">
    <location>
        <begin position="132"/>
        <end position="159"/>
    </location>
</feature>
<sequence>MAPSKNLSSKNSSLSKTTLTSPLKKEKKSSSQKQIFIGKEIAISGSFTNCDKPAPHNQIAGWIRAHGGTFVEEVSPNTTHLICSLPDFKSKPKQVKRALSLGRSCAIVSFDWLVDCLIRVKKTCRPVKPYSLKDVVKRLNKVRLEAEKLESQFKAAVETALNFSPLRCNAVYYDDTGFEYKVELRRESREEKIVREKYTLFIFQSICKPHTHMFGAKYTSSKHRHTSYHRESSSPRLFHEAFDDFKVFFKDKTGLEWDHRLEEQGNTEKFIYRPPAAGKAVGQLPYGYVRPAPKVVYRKPTVEDAEEEAEEDGHVEIEEWKPAEEGGKGNPGN</sequence>
<evidence type="ECO:0000313" key="4">
    <source>
        <dbReference type="EMBL" id="KAG9228802.1"/>
    </source>
</evidence>
<reference evidence="4" key="1">
    <citation type="journal article" date="2021" name="IMA Fungus">
        <title>Genomic characterization of three marine fungi, including Emericellopsis atlantica sp. nov. with signatures of a generalist lifestyle and marine biomass degradation.</title>
        <authorList>
            <person name="Hagestad O.C."/>
            <person name="Hou L."/>
            <person name="Andersen J.H."/>
            <person name="Hansen E.H."/>
            <person name="Altermark B."/>
            <person name="Li C."/>
            <person name="Kuhnert E."/>
            <person name="Cox R.J."/>
            <person name="Crous P.W."/>
            <person name="Spatafora J.W."/>
            <person name="Lail K."/>
            <person name="Amirebrahimi M."/>
            <person name="Lipzen A."/>
            <person name="Pangilinan J."/>
            <person name="Andreopoulos W."/>
            <person name="Hayes R.D."/>
            <person name="Ng V."/>
            <person name="Grigoriev I.V."/>
            <person name="Jackson S.A."/>
            <person name="Sutton T.D.S."/>
            <person name="Dobson A.D.W."/>
            <person name="Rama T."/>
        </authorList>
    </citation>
    <scope>NUCLEOTIDE SEQUENCE</scope>
    <source>
        <strain evidence="4">TRa018bII</strain>
    </source>
</reference>
<dbReference type="SUPFAM" id="SSF52113">
    <property type="entry name" value="BRCT domain"/>
    <property type="match status" value="1"/>
</dbReference>
<gene>
    <name evidence="4" type="ORF">BJ875DRAFT_388665</name>
</gene>
<evidence type="ECO:0000259" key="3">
    <source>
        <dbReference type="PROSITE" id="PS50172"/>
    </source>
</evidence>
<evidence type="ECO:0000313" key="5">
    <source>
        <dbReference type="Proteomes" id="UP000824998"/>
    </source>
</evidence>
<dbReference type="CDD" id="cd00027">
    <property type="entry name" value="BRCT"/>
    <property type="match status" value="1"/>
</dbReference>
<dbReference type="Pfam" id="PF00533">
    <property type="entry name" value="BRCT"/>
    <property type="match status" value="1"/>
</dbReference>
<proteinExistence type="predicted"/>
<dbReference type="InterPro" id="IPR001357">
    <property type="entry name" value="BRCT_dom"/>
</dbReference>
<dbReference type="InterPro" id="IPR036420">
    <property type="entry name" value="BRCT_dom_sf"/>
</dbReference>
<feature type="region of interest" description="Disordered" evidence="2">
    <location>
        <begin position="301"/>
        <end position="333"/>
    </location>
</feature>
<feature type="domain" description="BRCT" evidence="3">
    <location>
        <begin position="31"/>
        <end position="117"/>
    </location>
</feature>
<evidence type="ECO:0000256" key="1">
    <source>
        <dbReference type="SAM" id="Coils"/>
    </source>
</evidence>
<feature type="compositionally biased region" description="Low complexity" evidence="2">
    <location>
        <begin position="1"/>
        <end position="22"/>
    </location>
</feature>
<dbReference type="EMBL" id="MU251859">
    <property type="protein sequence ID" value="KAG9228802.1"/>
    <property type="molecule type" value="Genomic_DNA"/>
</dbReference>
<dbReference type="PROSITE" id="PS50172">
    <property type="entry name" value="BRCT"/>
    <property type="match status" value="1"/>
</dbReference>
<protein>
    <recommendedName>
        <fullName evidence="3">BRCT domain-containing protein</fullName>
    </recommendedName>
</protein>
<keyword evidence="1" id="KW-0175">Coiled coil</keyword>
<dbReference type="Gene3D" id="3.40.50.10190">
    <property type="entry name" value="BRCT domain"/>
    <property type="match status" value="1"/>
</dbReference>
<comment type="caution">
    <text evidence="4">The sequence shown here is derived from an EMBL/GenBank/DDBJ whole genome shotgun (WGS) entry which is preliminary data.</text>
</comment>
<keyword evidence="5" id="KW-1185">Reference proteome</keyword>
<dbReference type="OrthoDB" id="342264at2759"/>
<feature type="region of interest" description="Disordered" evidence="2">
    <location>
        <begin position="1"/>
        <end position="31"/>
    </location>
</feature>
<evidence type="ECO:0000256" key="2">
    <source>
        <dbReference type="SAM" id="MobiDB-lite"/>
    </source>
</evidence>